<feature type="repeat" description="PPR" evidence="3">
    <location>
        <begin position="170"/>
        <end position="204"/>
    </location>
</feature>
<dbReference type="OrthoDB" id="1890565at2759"/>
<protein>
    <recommendedName>
        <fullName evidence="6">Pentatricopeptide repeat-containing protein</fullName>
    </recommendedName>
</protein>
<evidence type="ECO:0000256" key="3">
    <source>
        <dbReference type="PROSITE-ProRule" id="PRU00708"/>
    </source>
</evidence>
<dbReference type="PANTHER" id="PTHR45717">
    <property type="entry name" value="OS12G0527900 PROTEIN"/>
    <property type="match status" value="1"/>
</dbReference>
<dbReference type="InterPro" id="IPR002885">
    <property type="entry name" value="PPR_rpt"/>
</dbReference>
<comment type="caution">
    <text evidence="4">The sequence shown here is derived from an EMBL/GenBank/DDBJ whole genome shotgun (WGS) entry which is preliminary data.</text>
</comment>
<proteinExistence type="inferred from homology"/>
<dbReference type="Pfam" id="PF01535">
    <property type="entry name" value="PPR"/>
    <property type="match status" value="3"/>
</dbReference>
<accession>A0A835IX40</accession>
<dbReference type="InterPro" id="IPR011990">
    <property type="entry name" value="TPR-like_helical_dom_sf"/>
</dbReference>
<evidence type="ECO:0000313" key="4">
    <source>
        <dbReference type="EMBL" id="KAF9624933.1"/>
    </source>
</evidence>
<evidence type="ECO:0008006" key="6">
    <source>
        <dbReference type="Google" id="ProtNLM"/>
    </source>
</evidence>
<dbReference type="NCBIfam" id="TIGR00756">
    <property type="entry name" value="PPR"/>
    <property type="match status" value="3"/>
</dbReference>
<feature type="non-terminal residue" evidence="4">
    <location>
        <position position="1"/>
    </location>
</feature>
<dbReference type="Proteomes" id="UP000631114">
    <property type="component" value="Unassembled WGS sequence"/>
</dbReference>
<keyword evidence="2" id="KW-0677">Repeat</keyword>
<evidence type="ECO:0000313" key="5">
    <source>
        <dbReference type="Proteomes" id="UP000631114"/>
    </source>
</evidence>
<dbReference type="SUPFAM" id="SSF48452">
    <property type="entry name" value="TPR-like"/>
    <property type="match status" value="1"/>
</dbReference>
<dbReference type="AlphaFoldDB" id="A0A835IX40"/>
<comment type="similarity">
    <text evidence="1">Belongs to the PPR family. P subfamily.</text>
</comment>
<dbReference type="Pfam" id="PF13041">
    <property type="entry name" value="PPR_2"/>
    <property type="match status" value="1"/>
</dbReference>
<evidence type="ECO:0000256" key="2">
    <source>
        <dbReference type="ARBA" id="ARBA00022737"/>
    </source>
</evidence>
<organism evidence="4 5">
    <name type="scientific">Coptis chinensis</name>
    <dbReference type="NCBI Taxonomy" id="261450"/>
    <lineage>
        <taxon>Eukaryota</taxon>
        <taxon>Viridiplantae</taxon>
        <taxon>Streptophyta</taxon>
        <taxon>Embryophyta</taxon>
        <taxon>Tracheophyta</taxon>
        <taxon>Spermatophyta</taxon>
        <taxon>Magnoliopsida</taxon>
        <taxon>Ranunculales</taxon>
        <taxon>Ranunculaceae</taxon>
        <taxon>Coptidoideae</taxon>
        <taxon>Coptis</taxon>
    </lineage>
</organism>
<feature type="repeat" description="PPR" evidence="3">
    <location>
        <begin position="205"/>
        <end position="239"/>
    </location>
</feature>
<keyword evidence="5" id="KW-1185">Reference proteome</keyword>
<dbReference type="PROSITE" id="PS51375">
    <property type="entry name" value="PPR"/>
    <property type="match status" value="3"/>
</dbReference>
<dbReference type="GO" id="GO:0003729">
    <property type="term" value="F:mRNA binding"/>
    <property type="evidence" value="ECO:0007669"/>
    <property type="project" value="UniProtKB-ARBA"/>
</dbReference>
<feature type="repeat" description="PPR" evidence="3">
    <location>
        <begin position="381"/>
        <end position="415"/>
    </location>
</feature>
<dbReference type="GO" id="GO:0005739">
    <property type="term" value="C:mitochondrion"/>
    <property type="evidence" value="ECO:0007669"/>
    <property type="project" value="TreeGrafter"/>
</dbReference>
<reference evidence="4 5" key="1">
    <citation type="submission" date="2020-10" db="EMBL/GenBank/DDBJ databases">
        <title>The Coptis chinensis genome and diversification of protoberbering-type alkaloids.</title>
        <authorList>
            <person name="Wang B."/>
            <person name="Shu S."/>
            <person name="Song C."/>
            <person name="Liu Y."/>
        </authorList>
    </citation>
    <scope>NUCLEOTIDE SEQUENCE [LARGE SCALE GENOMIC DNA]</scope>
    <source>
        <strain evidence="4">HL-2020</strain>
        <tissue evidence="4">Leaf</tissue>
    </source>
</reference>
<dbReference type="EMBL" id="JADFTS010000001">
    <property type="protein sequence ID" value="KAF9624933.1"/>
    <property type="molecule type" value="Genomic_DNA"/>
</dbReference>
<sequence>EARPKSGPTEKAHVLSLTWYKTALKPSLKKKEEMKLDLISNGFKSLTNPILVLPSLSRALFYTTDTCHGTNLFKRIASLGDQRVSAVPVLEQWVQQGTSVIKDQLTSLIRDLKAYRRFKHPLEISQWMSDQRYIPLSTVDVASRLDLISKVHGIEQAEKYFDTISEQIKKFPVYNALLNSYANAKSIEKAEAFVQQMKQLGLAQSTRSYNVLLSLYSNVGLYEKLDTLMEEMKENGVHPDKFTLGIRMSAYVANSDIEGMEKNFQHIEVDPNIIMDWDCYAIAANGYIRVGLIDKALEMLKNSEKSITRIQRKVAYNFLLTLYASARNKEDVRRIWKLYKSLEKLNNKAYICMIGSLLKLDDMAGAEKILEEWESGNNLYDFRIPNLLVVAYCKTGLVEKAEKLMNVTIEKGKKPFISSWDHLATGYVQANQLPKALKAVESAFPARRGRWMPNRDTLSACLEYLKQQGDAVKTEEFVRLLGAPGHMPTDDIERLLDYIYTSNRQAEVSMANEIEKKNEGVGNLGLSLRKPDCHALLKLYFQAGQYEKADNLMDGMKENGICNGHSEKAEGLMSKPIEEGKKPSASTWGLLISGDVILVRKQWMSDQRHIPLAEVDMAGTPSRLDLISKVHGIEQAEKYFDTISKQIKKVRSTMLLAIAMLMPNALRKYEKLDTLMEEMIENGAHADNKFPLSIRMSACAANSDIEGMEKYFQRIEVDPNIIMDWNC</sequence>
<evidence type="ECO:0000256" key="1">
    <source>
        <dbReference type="ARBA" id="ARBA00007626"/>
    </source>
</evidence>
<dbReference type="Gene3D" id="1.25.40.10">
    <property type="entry name" value="Tetratricopeptide repeat domain"/>
    <property type="match status" value="2"/>
</dbReference>
<name>A0A835IX40_9MAGN</name>
<gene>
    <name evidence="4" type="ORF">IFM89_015653</name>
</gene>
<dbReference type="PANTHER" id="PTHR45717:SF10">
    <property type="entry name" value="OS10G0501000 PROTEIN"/>
    <property type="match status" value="1"/>
</dbReference>